<feature type="compositionally biased region" description="Basic and acidic residues" evidence="1">
    <location>
        <begin position="10"/>
        <end position="30"/>
    </location>
</feature>
<reference evidence="2" key="1">
    <citation type="submission" date="2016-10" db="EMBL/GenBank/DDBJ databases">
        <title>Sequence of Gallionella enrichment culture.</title>
        <authorList>
            <person name="Poehlein A."/>
            <person name="Muehling M."/>
            <person name="Daniel R."/>
        </authorList>
    </citation>
    <scope>NUCLEOTIDE SEQUENCE</scope>
</reference>
<proteinExistence type="predicted"/>
<dbReference type="EMBL" id="MLJW01001440">
    <property type="protein sequence ID" value="OIQ78242.1"/>
    <property type="molecule type" value="Genomic_DNA"/>
</dbReference>
<feature type="compositionally biased region" description="Low complexity" evidence="1">
    <location>
        <begin position="73"/>
        <end position="82"/>
    </location>
</feature>
<evidence type="ECO:0000313" key="2">
    <source>
        <dbReference type="EMBL" id="OIQ78242.1"/>
    </source>
</evidence>
<feature type="region of interest" description="Disordered" evidence="1">
    <location>
        <begin position="1"/>
        <end position="110"/>
    </location>
</feature>
<comment type="caution">
    <text evidence="2">The sequence shown here is derived from an EMBL/GenBank/DDBJ whole genome shotgun (WGS) entry which is preliminary data.</text>
</comment>
<evidence type="ECO:0000256" key="1">
    <source>
        <dbReference type="SAM" id="MobiDB-lite"/>
    </source>
</evidence>
<dbReference type="AlphaFoldDB" id="A0A1J5Q4M2"/>
<protein>
    <submittedName>
        <fullName evidence="2">Uncharacterized protein</fullName>
    </submittedName>
</protein>
<feature type="region of interest" description="Disordered" evidence="1">
    <location>
        <begin position="136"/>
        <end position="155"/>
    </location>
</feature>
<organism evidence="2">
    <name type="scientific">mine drainage metagenome</name>
    <dbReference type="NCBI Taxonomy" id="410659"/>
    <lineage>
        <taxon>unclassified sequences</taxon>
        <taxon>metagenomes</taxon>
        <taxon>ecological metagenomes</taxon>
    </lineage>
</organism>
<sequence>MHGNRSGRTVRGERDPDLDRATGRPDDPTHRPVRAPTDPGGPVNPADPVALGELETRNGPVRDVIPPTGGVERLGAAQAQRHGGAGRRNPALGLATRGPGSAPQGARRGPELLAHDLVELPDAREPGGERDVRHAEGGLVEQHARELGPSGPRELDRCRTDLLDQDTVQVAFAHVDGVGEAPDP</sequence>
<gene>
    <name evidence="2" type="ORF">GALL_400600</name>
</gene>
<accession>A0A1J5Q4M2</accession>
<feature type="compositionally biased region" description="Basic and acidic residues" evidence="1">
    <location>
        <begin position="136"/>
        <end position="146"/>
    </location>
</feature>
<name>A0A1J5Q4M2_9ZZZZ</name>